<gene>
    <name evidence="2" type="ORF">RR46_07126</name>
</gene>
<dbReference type="AlphaFoldDB" id="A0A194QAT5"/>
<sequence length="84" mass="9523">MWNHFHFTPIFSVVVASVEQAICGTSNAAVEPIQMIYIKRDEVRHETRPIEQLSKQTPSQKILGTTKVTAVSSSIATYVFEWLE</sequence>
<evidence type="ECO:0000313" key="3">
    <source>
        <dbReference type="Proteomes" id="UP000053268"/>
    </source>
</evidence>
<evidence type="ECO:0008006" key="4">
    <source>
        <dbReference type="Google" id="ProtNLM"/>
    </source>
</evidence>
<proteinExistence type="predicted"/>
<protein>
    <recommendedName>
        <fullName evidence="4">Secreted protein</fullName>
    </recommendedName>
</protein>
<keyword evidence="1" id="KW-0732">Signal</keyword>
<reference evidence="2 3" key="1">
    <citation type="journal article" date="2015" name="Nat. Commun.">
        <title>Outbred genome sequencing and CRISPR/Cas9 gene editing in butterflies.</title>
        <authorList>
            <person name="Li X."/>
            <person name="Fan D."/>
            <person name="Zhang W."/>
            <person name="Liu G."/>
            <person name="Zhang L."/>
            <person name="Zhao L."/>
            <person name="Fang X."/>
            <person name="Chen L."/>
            <person name="Dong Y."/>
            <person name="Chen Y."/>
            <person name="Ding Y."/>
            <person name="Zhao R."/>
            <person name="Feng M."/>
            <person name="Zhu Y."/>
            <person name="Feng Y."/>
            <person name="Jiang X."/>
            <person name="Zhu D."/>
            <person name="Xiang H."/>
            <person name="Feng X."/>
            <person name="Li S."/>
            <person name="Wang J."/>
            <person name="Zhang G."/>
            <person name="Kronforst M.R."/>
            <person name="Wang W."/>
        </authorList>
    </citation>
    <scope>NUCLEOTIDE SEQUENCE [LARGE SCALE GENOMIC DNA]</scope>
    <source>
        <strain evidence="2">Ya'a_city_454_Px</strain>
        <tissue evidence="2">Whole body</tissue>
    </source>
</reference>
<organism evidence="2 3">
    <name type="scientific">Papilio xuthus</name>
    <name type="common">Asian swallowtail butterfly</name>
    <dbReference type="NCBI Taxonomy" id="66420"/>
    <lineage>
        <taxon>Eukaryota</taxon>
        <taxon>Metazoa</taxon>
        <taxon>Ecdysozoa</taxon>
        <taxon>Arthropoda</taxon>
        <taxon>Hexapoda</taxon>
        <taxon>Insecta</taxon>
        <taxon>Pterygota</taxon>
        <taxon>Neoptera</taxon>
        <taxon>Endopterygota</taxon>
        <taxon>Lepidoptera</taxon>
        <taxon>Glossata</taxon>
        <taxon>Ditrysia</taxon>
        <taxon>Papilionoidea</taxon>
        <taxon>Papilionidae</taxon>
        <taxon>Papilioninae</taxon>
        <taxon>Papilio</taxon>
    </lineage>
</organism>
<name>A0A194QAT5_PAPXU</name>
<dbReference type="Proteomes" id="UP000053268">
    <property type="component" value="Unassembled WGS sequence"/>
</dbReference>
<feature type="signal peptide" evidence="1">
    <location>
        <begin position="1"/>
        <end position="20"/>
    </location>
</feature>
<feature type="chain" id="PRO_5008264165" description="Secreted protein" evidence="1">
    <location>
        <begin position="21"/>
        <end position="84"/>
    </location>
</feature>
<evidence type="ECO:0000313" key="2">
    <source>
        <dbReference type="EMBL" id="KPJ00536.1"/>
    </source>
</evidence>
<dbReference type="EMBL" id="KQ459463">
    <property type="protein sequence ID" value="KPJ00536.1"/>
    <property type="molecule type" value="Genomic_DNA"/>
</dbReference>
<keyword evidence="3" id="KW-1185">Reference proteome</keyword>
<accession>A0A194QAT5</accession>
<evidence type="ECO:0000256" key="1">
    <source>
        <dbReference type="SAM" id="SignalP"/>
    </source>
</evidence>